<dbReference type="GO" id="GO:0140359">
    <property type="term" value="F:ABC-type transporter activity"/>
    <property type="evidence" value="ECO:0007669"/>
    <property type="project" value="InterPro"/>
</dbReference>
<dbReference type="Gene3D" id="3.40.50.300">
    <property type="entry name" value="P-loop containing nucleotide triphosphate hydrolases"/>
    <property type="match status" value="1"/>
</dbReference>
<evidence type="ECO:0000256" key="2">
    <source>
        <dbReference type="ARBA" id="ARBA00022741"/>
    </source>
</evidence>
<dbReference type="InterPro" id="IPR003439">
    <property type="entry name" value="ABC_transporter-like_ATP-bd"/>
</dbReference>
<dbReference type="InterPro" id="IPR005116">
    <property type="entry name" value="Transp-assoc_OB_typ1"/>
</dbReference>
<dbReference type="NCBIfam" id="NF008653">
    <property type="entry name" value="PRK11650.1"/>
    <property type="match status" value="1"/>
</dbReference>
<dbReference type="InterPro" id="IPR012340">
    <property type="entry name" value="NA-bd_OB-fold"/>
</dbReference>
<gene>
    <name evidence="5" type="primary">ugpC</name>
    <name evidence="5" type="ORF">HYZ11_17215</name>
</gene>
<dbReference type="SUPFAM" id="SSF50331">
    <property type="entry name" value="MOP-like"/>
    <property type="match status" value="1"/>
</dbReference>
<evidence type="ECO:0000259" key="4">
    <source>
        <dbReference type="PROSITE" id="PS50893"/>
    </source>
</evidence>
<dbReference type="Gene3D" id="2.40.50.140">
    <property type="entry name" value="Nucleic acid-binding proteins"/>
    <property type="match status" value="1"/>
</dbReference>
<dbReference type="PANTHER" id="PTHR43875:SF1">
    <property type="entry name" value="OSMOPROTECTIVE COMPOUNDS UPTAKE ATP-BINDING PROTEIN GGTA"/>
    <property type="match status" value="1"/>
</dbReference>
<dbReference type="InterPro" id="IPR015855">
    <property type="entry name" value="ABC_transpr_MalK-like"/>
</dbReference>
<dbReference type="SUPFAM" id="SSF52540">
    <property type="entry name" value="P-loop containing nucleoside triphosphate hydrolases"/>
    <property type="match status" value="1"/>
</dbReference>
<evidence type="ECO:0000313" key="5">
    <source>
        <dbReference type="EMBL" id="MBI3129352.1"/>
    </source>
</evidence>
<dbReference type="SMART" id="SM00382">
    <property type="entry name" value="AAA"/>
    <property type="match status" value="1"/>
</dbReference>
<dbReference type="PROSITE" id="PS00211">
    <property type="entry name" value="ABC_TRANSPORTER_1"/>
    <property type="match status" value="1"/>
</dbReference>
<dbReference type="GO" id="GO:0005524">
    <property type="term" value="F:ATP binding"/>
    <property type="evidence" value="ECO:0007669"/>
    <property type="project" value="UniProtKB-KW"/>
</dbReference>
<organism evidence="5 6">
    <name type="scientific">Tectimicrobiota bacterium</name>
    <dbReference type="NCBI Taxonomy" id="2528274"/>
    <lineage>
        <taxon>Bacteria</taxon>
        <taxon>Pseudomonadati</taxon>
        <taxon>Nitrospinota/Tectimicrobiota group</taxon>
        <taxon>Candidatus Tectimicrobiota</taxon>
    </lineage>
</organism>
<dbReference type="GO" id="GO:0055052">
    <property type="term" value="C:ATP-binding cassette (ABC) transporter complex, substrate-binding subunit-containing"/>
    <property type="evidence" value="ECO:0007669"/>
    <property type="project" value="TreeGrafter"/>
</dbReference>
<feature type="domain" description="ABC transporter" evidence="4">
    <location>
        <begin position="4"/>
        <end position="234"/>
    </location>
</feature>
<dbReference type="InterPro" id="IPR003593">
    <property type="entry name" value="AAA+_ATPase"/>
</dbReference>
<dbReference type="AlphaFoldDB" id="A0A932I1M7"/>
<evidence type="ECO:0000313" key="6">
    <source>
        <dbReference type="Proteomes" id="UP000782312"/>
    </source>
</evidence>
<reference evidence="5" key="1">
    <citation type="submission" date="2020-07" db="EMBL/GenBank/DDBJ databases">
        <title>Huge and variable diversity of episymbiotic CPR bacteria and DPANN archaea in groundwater ecosystems.</title>
        <authorList>
            <person name="He C.Y."/>
            <person name="Keren R."/>
            <person name="Whittaker M."/>
            <person name="Farag I.F."/>
            <person name="Doudna J."/>
            <person name="Cate J.H.D."/>
            <person name="Banfield J.F."/>
        </authorList>
    </citation>
    <scope>NUCLEOTIDE SEQUENCE</scope>
    <source>
        <strain evidence="5">NC_groundwater_763_Ag_S-0.2um_68_21</strain>
    </source>
</reference>
<evidence type="ECO:0000256" key="1">
    <source>
        <dbReference type="ARBA" id="ARBA00022448"/>
    </source>
</evidence>
<sequence>MGELVLESLGKKYGEVTAVKDVSLSIHDGEFVVFLGPSGCGKTTTLRMIAGLEEITSGSIHLDGRRLNDILPGERDIAMVFQNYALYPHMTVFKNMAFGLKMRKVPKGEIGERVARAADILGIQHLLHRYPRQLSGGQRQRVAVGRAIVRDPRVFLFDEPLSNLDAKLRVQTRVELLKLHRQLSATSVYVTHDQVEAMTMGDRIVVMLDGSVQQVGPPMEVYQNPANVFVAGFIGSPAMNFLPVRVAPEGGGDGLWLEGKGFRLPAPPGREARLAALRGKDLTLGVRPEDLLLRPAGPEGNVLRATIEIVEAVGSDIFLDLNLAGQTFTARVEATADVKAGQEVILHPNPGRVHLFDPESGKNLG</sequence>
<dbReference type="GO" id="GO:0008643">
    <property type="term" value="P:carbohydrate transport"/>
    <property type="evidence" value="ECO:0007669"/>
    <property type="project" value="InterPro"/>
</dbReference>
<dbReference type="Pfam" id="PF03459">
    <property type="entry name" value="TOBE"/>
    <property type="match status" value="1"/>
</dbReference>
<dbReference type="Gene3D" id="2.40.50.100">
    <property type="match status" value="1"/>
</dbReference>
<evidence type="ECO:0000256" key="3">
    <source>
        <dbReference type="ARBA" id="ARBA00022840"/>
    </source>
</evidence>
<dbReference type="InterPro" id="IPR047641">
    <property type="entry name" value="ABC_transpr_MalK/UgpC-like"/>
</dbReference>
<dbReference type="InterPro" id="IPR027417">
    <property type="entry name" value="P-loop_NTPase"/>
</dbReference>
<dbReference type="PROSITE" id="PS50893">
    <property type="entry name" value="ABC_TRANSPORTER_2"/>
    <property type="match status" value="1"/>
</dbReference>
<dbReference type="FunFam" id="3.40.50.300:FF:000042">
    <property type="entry name" value="Maltose/maltodextrin ABC transporter, ATP-binding protein"/>
    <property type="match status" value="1"/>
</dbReference>
<keyword evidence="1" id="KW-0813">Transport</keyword>
<dbReference type="InterPro" id="IPR017871">
    <property type="entry name" value="ABC_transporter-like_CS"/>
</dbReference>
<dbReference type="PANTHER" id="PTHR43875">
    <property type="entry name" value="MALTODEXTRIN IMPORT ATP-BINDING PROTEIN MSMX"/>
    <property type="match status" value="1"/>
</dbReference>
<dbReference type="Proteomes" id="UP000782312">
    <property type="component" value="Unassembled WGS sequence"/>
</dbReference>
<comment type="caution">
    <text evidence="5">The sequence shown here is derived from an EMBL/GenBank/DDBJ whole genome shotgun (WGS) entry which is preliminary data.</text>
</comment>
<dbReference type="EMBL" id="JACPUR010000040">
    <property type="protein sequence ID" value="MBI3129352.1"/>
    <property type="molecule type" value="Genomic_DNA"/>
</dbReference>
<dbReference type="CDD" id="cd03301">
    <property type="entry name" value="ABC_MalK_N"/>
    <property type="match status" value="1"/>
</dbReference>
<dbReference type="Pfam" id="PF17912">
    <property type="entry name" value="OB_MalK"/>
    <property type="match status" value="1"/>
</dbReference>
<dbReference type="Pfam" id="PF00005">
    <property type="entry name" value="ABC_tran"/>
    <property type="match status" value="1"/>
</dbReference>
<accession>A0A932I1M7</accession>
<proteinExistence type="predicted"/>
<keyword evidence="3 5" id="KW-0067">ATP-binding</keyword>
<dbReference type="InterPro" id="IPR008995">
    <property type="entry name" value="Mo/tungstate-bd_C_term_dom"/>
</dbReference>
<protein>
    <submittedName>
        <fullName evidence="5">Sn-glycerol-3-phosphate ABC transporter ATP-binding protein UgpC</fullName>
    </submittedName>
</protein>
<keyword evidence="2" id="KW-0547">Nucleotide-binding</keyword>
<name>A0A932I1M7_UNCTE</name>
<dbReference type="InterPro" id="IPR040582">
    <property type="entry name" value="OB_MalK-like"/>
</dbReference>
<dbReference type="GO" id="GO:0016887">
    <property type="term" value="F:ATP hydrolysis activity"/>
    <property type="evidence" value="ECO:0007669"/>
    <property type="project" value="InterPro"/>
</dbReference>